<accession>A0ACB8ADQ7</accession>
<comment type="caution">
    <text evidence="1">The sequence shown here is derived from an EMBL/GenBank/DDBJ whole genome shotgun (WGS) entry which is preliminary data.</text>
</comment>
<organism evidence="1 2">
    <name type="scientific">Hygrophoropsis aurantiaca</name>
    <dbReference type="NCBI Taxonomy" id="72124"/>
    <lineage>
        <taxon>Eukaryota</taxon>
        <taxon>Fungi</taxon>
        <taxon>Dikarya</taxon>
        <taxon>Basidiomycota</taxon>
        <taxon>Agaricomycotina</taxon>
        <taxon>Agaricomycetes</taxon>
        <taxon>Agaricomycetidae</taxon>
        <taxon>Boletales</taxon>
        <taxon>Coniophorineae</taxon>
        <taxon>Hygrophoropsidaceae</taxon>
        <taxon>Hygrophoropsis</taxon>
    </lineage>
</organism>
<protein>
    <submittedName>
        <fullName evidence="1">Uncharacterized protein</fullName>
    </submittedName>
</protein>
<keyword evidence="2" id="KW-1185">Reference proteome</keyword>
<name>A0ACB8ADQ7_9AGAM</name>
<proteinExistence type="predicted"/>
<gene>
    <name evidence="1" type="ORF">BJ138DRAFT_1113095</name>
</gene>
<evidence type="ECO:0000313" key="2">
    <source>
        <dbReference type="Proteomes" id="UP000790377"/>
    </source>
</evidence>
<reference evidence="1" key="1">
    <citation type="journal article" date="2021" name="New Phytol.">
        <title>Evolutionary innovations through gain and loss of genes in the ectomycorrhizal Boletales.</title>
        <authorList>
            <person name="Wu G."/>
            <person name="Miyauchi S."/>
            <person name="Morin E."/>
            <person name="Kuo A."/>
            <person name="Drula E."/>
            <person name="Varga T."/>
            <person name="Kohler A."/>
            <person name="Feng B."/>
            <person name="Cao Y."/>
            <person name="Lipzen A."/>
            <person name="Daum C."/>
            <person name="Hundley H."/>
            <person name="Pangilinan J."/>
            <person name="Johnson J."/>
            <person name="Barry K."/>
            <person name="LaButti K."/>
            <person name="Ng V."/>
            <person name="Ahrendt S."/>
            <person name="Min B."/>
            <person name="Choi I.G."/>
            <person name="Park H."/>
            <person name="Plett J.M."/>
            <person name="Magnuson J."/>
            <person name="Spatafora J.W."/>
            <person name="Nagy L.G."/>
            <person name="Henrissat B."/>
            <person name="Grigoriev I.V."/>
            <person name="Yang Z.L."/>
            <person name="Xu J."/>
            <person name="Martin F.M."/>
        </authorList>
    </citation>
    <scope>NUCLEOTIDE SEQUENCE</scope>
    <source>
        <strain evidence="1">ATCC 28755</strain>
    </source>
</reference>
<dbReference type="Proteomes" id="UP000790377">
    <property type="component" value="Unassembled WGS sequence"/>
</dbReference>
<dbReference type="EMBL" id="MU267673">
    <property type="protein sequence ID" value="KAH7911604.1"/>
    <property type="molecule type" value="Genomic_DNA"/>
</dbReference>
<sequence>MSSSMPITRLALTHAILTHTSPQLTAFDSISRSPSLLPPEIHAEIRTHLVASLARTLLLDLTKSLTAAVLALCNDCRAFNFHVYGERVLDWPRLEADGCRCVEVGRTRRPGPNALKDVSRCYVSITESSPPPWFQAHVRAILPSPYYPDIDPLITDVLLEFGCTFVSPKPSHSSSHLEDVLYITSLSSAPITPLLSLVLGLKTHSSILENSGLHPRHYKCLVPPPARTAPRTGGRVFPNILTGALWVVAVVGLVFSFHRA</sequence>
<evidence type="ECO:0000313" key="1">
    <source>
        <dbReference type="EMBL" id="KAH7911604.1"/>
    </source>
</evidence>